<dbReference type="InterPro" id="IPR001647">
    <property type="entry name" value="HTH_TetR"/>
</dbReference>
<name>E6LS45_9FIRM</name>
<dbReference type="PANTHER" id="PTHR43479">
    <property type="entry name" value="ACREF/ENVCD OPERON REPRESSOR-RELATED"/>
    <property type="match status" value="1"/>
</dbReference>
<comment type="caution">
    <text evidence="4">The sequence shown here is derived from an EMBL/GenBank/DDBJ whole genome shotgun (WGS) entry which is preliminary data.</text>
</comment>
<dbReference type="Pfam" id="PF00440">
    <property type="entry name" value="TetR_N"/>
    <property type="match status" value="1"/>
</dbReference>
<dbReference type="InterPro" id="IPR009057">
    <property type="entry name" value="Homeodomain-like_sf"/>
</dbReference>
<proteinExistence type="predicted"/>
<dbReference type="PRINTS" id="PR00455">
    <property type="entry name" value="HTHTETR"/>
</dbReference>
<organism evidence="4 5">
    <name type="scientific">Lachnoanaerobaculum saburreum DSM 3986</name>
    <dbReference type="NCBI Taxonomy" id="887325"/>
    <lineage>
        <taxon>Bacteria</taxon>
        <taxon>Bacillati</taxon>
        <taxon>Bacillota</taxon>
        <taxon>Clostridia</taxon>
        <taxon>Lachnospirales</taxon>
        <taxon>Lachnospiraceae</taxon>
        <taxon>Lachnoanaerobaculum</taxon>
    </lineage>
</organism>
<reference evidence="4 5" key="1">
    <citation type="submission" date="2010-12" db="EMBL/GenBank/DDBJ databases">
        <authorList>
            <person name="Muzny D."/>
            <person name="Qin X."/>
            <person name="Deng J."/>
            <person name="Jiang H."/>
            <person name="Liu Y."/>
            <person name="Qu J."/>
            <person name="Song X.-Z."/>
            <person name="Zhang L."/>
            <person name="Thornton R."/>
            <person name="Coyle M."/>
            <person name="Francisco L."/>
            <person name="Jackson L."/>
            <person name="Javaid M."/>
            <person name="Korchina V."/>
            <person name="Kovar C."/>
            <person name="Mata R."/>
            <person name="Mathew T."/>
            <person name="Ngo R."/>
            <person name="Nguyen L."/>
            <person name="Nguyen N."/>
            <person name="Okwuonu G."/>
            <person name="Ongeri F."/>
            <person name="Pham C."/>
            <person name="Simmons D."/>
            <person name="Wilczek-Boney K."/>
            <person name="Hale W."/>
            <person name="Jakkamsetti A."/>
            <person name="Pham P."/>
            <person name="Ruth R."/>
            <person name="San Lucas F."/>
            <person name="Warren J."/>
            <person name="Zhang J."/>
            <person name="Zhao Z."/>
            <person name="Zhou C."/>
            <person name="Zhu D."/>
            <person name="Lee S."/>
            <person name="Bess C."/>
            <person name="Blankenburg K."/>
            <person name="Forbes L."/>
            <person name="Fu Q."/>
            <person name="Gubbala S."/>
            <person name="Hirani K."/>
            <person name="Jayaseelan J.C."/>
            <person name="Lara F."/>
            <person name="Munidasa M."/>
            <person name="Palculict T."/>
            <person name="Patil S."/>
            <person name="Pu L.-L."/>
            <person name="Saada N."/>
            <person name="Tang L."/>
            <person name="Weissenberger G."/>
            <person name="Zhu Y."/>
            <person name="Hemphill L."/>
            <person name="Shang Y."/>
            <person name="Youmans B."/>
            <person name="Ayvaz T."/>
            <person name="Ross M."/>
            <person name="Santibanez J."/>
            <person name="Aqrawi P."/>
            <person name="Gross S."/>
            <person name="Joshi V."/>
            <person name="Fowler G."/>
            <person name="Nazareth L."/>
            <person name="Reid J."/>
            <person name="Worley K."/>
            <person name="Petrosino J."/>
            <person name="Highlander S."/>
            <person name="Gibbs R."/>
        </authorList>
    </citation>
    <scope>NUCLEOTIDE SEQUENCE [LARGE SCALE GENOMIC DNA]</scope>
    <source>
        <strain evidence="4 5">DSM 3986</strain>
    </source>
</reference>
<keyword evidence="1 2" id="KW-0238">DNA-binding</keyword>
<dbReference type="AlphaFoldDB" id="E6LS45"/>
<sequence>MDRQRLSKEERRKQIKEIALKLFVDRGYSKATMDDIIQAVGISKGGVYHHFSNKEEIFLELLKDGSSYRKKVVLEHMNGSIQDREEKIIDILLDKILDKNPYKDLYTVFLIEMQTNDRFKEMYKKIYEEVVEDFAQFCNKEGLYEYKATNNQEFIFLMNCLYMGIYLFDDIDMEKLRYMLKIMFNAYLKH</sequence>
<evidence type="ECO:0000313" key="5">
    <source>
        <dbReference type="Proteomes" id="UP000003434"/>
    </source>
</evidence>
<dbReference type="Gene3D" id="1.10.357.10">
    <property type="entry name" value="Tetracycline Repressor, domain 2"/>
    <property type="match status" value="1"/>
</dbReference>
<dbReference type="InterPro" id="IPR050624">
    <property type="entry name" value="HTH-type_Tx_Regulator"/>
</dbReference>
<accession>E6LS45</accession>
<gene>
    <name evidence="4" type="ORF">HMPREF0381_2780</name>
</gene>
<dbReference type="PROSITE" id="PS50977">
    <property type="entry name" value="HTH_TETR_2"/>
    <property type="match status" value="1"/>
</dbReference>
<evidence type="ECO:0000256" key="2">
    <source>
        <dbReference type="PROSITE-ProRule" id="PRU00335"/>
    </source>
</evidence>
<dbReference type="InterPro" id="IPR023772">
    <property type="entry name" value="DNA-bd_HTH_TetR-type_CS"/>
</dbReference>
<dbReference type="HOGENOM" id="CLU_102488_0_0_9"/>
<dbReference type="SUPFAM" id="SSF46689">
    <property type="entry name" value="Homeodomain-like"/>
    <property type="match status" value="1"/>
</dbReference>
<dbReference type="Proteomes" id="UP000003434">
    <property type="component" value="Unassembled WGS sequence"/>
</dbReference>
<dbReference type="PANTHER" id="PTHR43479:SF11">
    <property type="entry name" value="ACREF_ENVCD OPERON REPRESSOR-RELATED"/>
    <property type="match status" value="1"/>
</dbReference>
<feature type="DNA-binding region" description="H-T-H motif" evidence="2">
    <location>
        <begin position="32"/>
        <end position="51"/>
    </location>
</feature>
<dbReference type="RefSeq" id="WP_008752539.1">
    <property type="nucleotide sequence ID" value="NZ_GL622296.1"/>
</dbReference>
<dbReference type="GO" id="GO:0003677">
    <property type="term" value="F:DNA binding"/>
    <property type="evidence" value="ECO:0007669"/>
    <property type="project" value="UniProtKB-UniRule"/>
</dbReference>
<feature type="domain" description="HTH tetR-type" evidence="3">
    <location>
        <begin position="9"/>
        <end position="69"/>
    </location>
</feature>
<protein>
    <submittedName>
        <fullName evidence="4">Transcriptional regulator, TetR family</fullName>
    </submittedName>
</protein>
<dbReference type="PROSITE" id="PS01081">
    <property type="entry name" value="HTH_TETR_1"/>
    <property type="match status" value="1"/>
</dbReference>
<evidence type="ECO:0000313" key="4">
    <source>
        <dbReference type="EMBL" id="EFU75422.1"/>
    </source>
</evidence>
<dbReference type="EMBL" id="AEPW01000106">
    <property type="protein sequence ID" value="EFU75422.1"/>
    <property type="molecule type" value="Genomic_DNA"/>
</dbReference>
<dbReference type="eggNOG" id="COG1309">
    <property type="taxonomic scope" value="Bacteria"/>
</dbReference>
<evidence type="ECO:0000256" key="1">
    <source>
        <dbReference type="ARBA" id="ARBA00023125"/>
    </source>
</evidence>
<evidence type="ECO:0000259" key="3">
    <source>
        <dbReference type="PROSITE" id="PS50977"/>
    </source>
</evidence>